<dbReference type="EMBL" id="MFKF01000040">
    <property type="protein sequence ID" value="OGG56227.1"/>
    <property type="molecule type" value="Genomic_DNA"/>
</dbReference>
<accession>A0A1F6D4E3</accession>
<reference evidence="6 7" key="1">
    <citation type="journal article" date="2016" name="Nat. Commun.">
        <title>Thousands of microbial genomes shed light on interconnected biogeochemical processes in an aquifer system.</title>
        <authorList>
            <person name="Anantharaman K."/>
            <person name="Brown C.T."/>
            <person name="Hug L.A."/>
            <person name="Sharon I."/>
            <person name="Castelle C.J."/>
            <person name="Probst A.J."/>
            <person name="Thomas B.C."/>
            <person name="Singh A."/>
            <person name="Wilkins M.J."/>
            <person name="Karaoz U."/>
            <person name="Brodie E.L."/>
            <person name="Williams K.H."/>
            <person name="Hubbard S.S."/>
            <person name="Banfield J.F."/>
        </authorList>
    </citation>
    <scope>NUCLEOTIDE SEQUENCE [LARGE SCALE GENOMIC DNA]</scope>
    <source>
        <strain evidence="7">RIFCSPLOWO2_12_FULL_64_10</strain>
    </source>
</reference>
<evidence type="ECO:0000259" key="5">
    <source>
        <dbReference type="SMART" id="SM00363"/>
    </source>
</evidence>
<dbReference type="FunFam" id="3.10.290.10:FF:000003">
    <property type="entry name" value="Pseudouridine synthase"/>
    <property type="match status" value="1"/>
</dbReference>
<evidence type="ECO:0000313" key="6">
    <source>
        <dbReference type="EMBL" id="OGG56227.1"/>
    </source>
</evidence>
<gene>
    <name evidence="6" type="ORF">A3F84_10175</name>
</gene>
<dbReference type="InterPro" id="IPR006145">
    <property type="entry name" value="PsdUridine_synth_RsuA/RluA"/>
</dbReference>
<dbReference type="Pfam" id="PF00849">
    <property type="entry name" value="PseudoU_synth_2"/>
    <property type="match status" value="1"/>
</dbReference>
<dbReference type="InterPro" id="IPR036986">
    <property type="entry name" value="S4_RNA-bd_sf"/>
</dbReference>
<dbReference type="PROSITE" id="PS01149">
    <property type="entry name" value="PSI_RSU"/>
    <property type="match status" value="1"/>
</dbReference>
<dbReference type="SUPFAM" id="SSF55174">
    <property type="entry name" value="Alpha-L RNA-binding motif"/>
    <property type="match status" value="1"/>
</dbReference>
<dbReference type="GO" id="GO:0120159">
    <property type="term" value="F:rRNA pseudouridine synthase activity"/>
    <property type="evidence" value="ECO:0007669"/>
    <property type="project" value="UniProtKB-ARBA"/>
</dbReference>
<dbReference type="Gene3D" id="3.30.2350.10">
    <property type="entry name" value="Pseudouridine synthase"/>
    <property type="match status" value="1"/>
</dbReference>
<dbReference type="Gene3D" id="3.10.290.10">
    <property type="entry name" value="RNA-binding S4 domain"/>
    <property type="match status" value="1"/>
</dbReference>
<dbReference type="PANTHER" id="PTHR47683:SF2">
    <property type="entry name" value="RNA-BINDING S4 DOMAIN-CONTAINING PROTEIN"/>
    <property type="match status" value="1"/>
</dbReference>
<protein>
    <recommendedName>
        <fullName evidence="4">Pseudouridine synthase</fullName>
        <ecNumber evidence="4">5.4.99.-</ecNumber>
    </recommendedName>
</protein>
<dbReference type="InterPro" id="IPR018496">
    <property type="entry name" value="PsdUridine_synth_RsuA/RluB_CS"/>
</dbReference>
<dbReference type="CDD" id="cd00165">
    <property type="entry name" value="S4"/>
    <property type="match status" value="1"/>
</dbReference>
<dbReference type="Proteomes" id="UP000178606">
    <property type="component" value="Unassembled WGS sequence"/>
</dbReference>
<dbReference type="InterPro" id="IPR002942">
    <property type="entry name" value="S4_RNA-bd"/>
</dbReference>
<dbReference type="InterPro" id="IPR000748">
    <property type="entry name" value="PsdUridine_synth_RsuA/RluB/E/F"/>
</dbReference>
<proteinExistence type="inferred from homology"/>
<dbReference type="InterPro" id="IPR050343">
    <property type="entry name" value="RsuA_PseudoU_synthase"/>
</dbReference>
<feature type="domain" description="RNA-binding S4" evidence="5">
    <location>
        <begin position="8"/>
        <end position="66"/>
    </location>
</feature>
<organism evidence="6 7">
    <name type="scientific">Handelsmanbacteria sp. (strain RIFCSPLOWO2_12_FULL_64_10)</name>
    <dbReference type="NCBI Taxonomy" id="1817868"/>
    <lineage>
        <taxon>Bacteria</taxon>
        <taxon>Candidatus Handelsmaniibacteriota</taxon>
    </lineage>
</organism>
<comment type="similarity">
    <text evidence="1 4">Belongs to the pseudouridine synthase RsuA family.</text>
</comment>
<dbReference type="SMART" id="SM00363">
    <property type="entry name" value="S4"/>
    <property type="match status" value="1"/>
</dbReference>
<sequence>MDNPLQKERLNRFLARAGVASRRKSDLLIRAGRVTVNGTTVAALGTEIAPETDRVAVDGRPVRPRADFAYILMNKPPGLLVSLDDPHHPRTVLDLLSGVDRRVFPVGRLDLDTSGVLLLTDDGDLTFRLCHPRHGVEKTYLARVDGVPGAEDLRALSEGVDLDGRRTAPARVEVERRGAGEALLRITVHEGRKRQIKRMCREVGHPVKALERVAFGGLTAAGLGPGEWRYLTPDEVARLKGMVGLET</sequence>
<evidence type="ECO:0000256" key="4">
    <source>
        <dbReference type="RuleBase" id="RU003887"/>
    </source>
</evidence>
<evidence type="ECO:0000313" key="7">
    <source>
        <dbReference type="Proteomes" id="UP000178606"/>
    </source>
</evidence>
<dbReference type="AlphaFoldDB" id="A0A1F6D4E3"/>
<dbReference type="CDD" id="cd02870">
    <property type="entry name" value="PseudoU_synth_RsuA_like"/>
    <property type="match status" value="1"/>
</dbReference>
<dbReference type="Pfam" id="PF01479">
    <property type="entry name" value="S4"/>
    <property type="match status" value="1"/>
</dbReference>
<evidence type="ECO:0000256" key="1">
    <source>
        <dbReference type="ARBA" id="ARBA00008348"/>
    </source>
</evidence>
<evidence type="ECO:0000256" key="2">
    <source>
        <dbReference type="ARBA" id="ARBA00023235"/>
    </source>
</evidence>
<dbReference type="GO" id="GO:0000455">
    <property type="term" value="P:enzyme-directed rRNA pseudouridine synthesis"/>
    <property type="evidence" value="ECO:0007669"/>
    <property type="project" value="UniProtKB-ARBA"/>
</dbReference>
<keyword evidence="2 4" id="KW-0413">Isomerase</keyword>
<evidence type="ECO:0000256" key="3">
    <source>
        <dbReference type="PROSITE-ProRule" id="PRU00182"/>
    </source>
</evidence>
<comment type="caution">
    <text evidence="6">The sequence shown here is derived from an EMBL/GenBank/DDBJ whole genome shotgun (WGS) entry which is preliminary data.</text>
</comment>
<dbReference type="SUPFAM" id="SSF55120">
    <property type="entry name" value="Pseudouridine synthase"/>
    <property type="match status" value="1"/>
</dbReference>
<dbReference type="EC" id="5.4.99.-" evidence="4"/>
<dbReference type="PROSITE" id="PS50889">
    <property type="entry name" value="S4"/>
    <property type="match status" value="1"/>
</dbReference>
<dbReference type="PANTHER" id="PTHR47683">
    <property type="entry name" value="PSEUDOURIDINE SYNTHASE FAMILY PROTEIN-RELATED"/>
    <property type="match status" value="1"/>
</dbReference>
<dbReference type="InterPro" id="IPR020103">
    <property type="entry name" value="PsdUridine_synth_cat_dom_sf"/>
</dbReference>
<name>A0A1F6D4E3_HANXR</name>
<keyword evidence="3" id="KW-0694">RNA-binding</keyword>
<dbReference type="NCBIfam" id="TIGR00093">
    <property type="entry name" value="pseudouridine synthase"/>
    <property type="match status" value="1"/>
</dbReference>
<dbReference type="GO" id="GO:0003723">
    <property type="term" value="F:RNA binding"/>
    <property type="evidence" value="ECO:0007669"/>
    <property type="project" value="UniProtKB-KW"/>
</dbReference>